<dbReference type="RefSeq" id="WP_311701631.1">
    <property type="nucleotide sequence ID" value="NZ_JAVREY010000197.1"/>
</dbReference>
<sequence>MAAIEADQEPLGRWNCGTCPAVLELDASDFLVIGKVVRDEDVRVNVEHVRGLTTVK</sequence>
<reference evidence="2" key="1">
    <citation type="submission" date="2023-07" db="EMBL/GenBank/DDBJ databases">
        <title>30 novel species of actinomycetes from the DSMZ collection.</title>
        <authorList>
            <person name="Nouioui I."/>
        </authorList>
    </citation>
    <scope>NUCLEOTIDE SEQUENCE [LARGE SCALE GENOMIC DNA]</scope>
    <source>
        <strain evidence="2">DSM 41699</strain>
    </source>
</reference>
<keyword evidence="2" id="KW-1185">Reference proteome</keyword>
<gene>
    <name evidence="1" type="ORF">RM764_46090</name>
</gene>
<evidence type="ECO:0000313" key="1">
    <source>
        <dbReference type="EMBL" id="MDT0470192.1"/>
    </source>
</evidence>
<dbReference type="Proteomes" id="UP001183809">
    <property type="component" value="Unassembled WGS sequence"/>
</dbReference>
<dbReference type="EMBL" id="JAVREY010000197">
    <property type="protein sequence ID" value="MDT0470192.1"/>
    <property type="molecule type" value="Genomic_DNA"/>
</dbReference>
<evidence type="ECO:0000313" key="2">
    <source>
        <dbReference type="Proteomes" id="UP001183809"/>
    </source>
</evidence>
<proteinExistence type="predicted"/>
<organism evidence="1 2">
    <name type="scientific">Streptomyces gibsoniae</name>
    <dbReference type="NCBI Taxonomy" id="3075529"/>
    <lineage>
        <taxon>Bacteria</taxon>
        <taxon>Bacillati</taxon>
        <taxon>Actinomycetota</taxon>
        <taxon>Actinomycetes</taxon>
        <taxon>Kitasatosporales</taxon>
        <taxon>Streptomycetaceae</taxon>
        <taxon>Streptomyces</taxon>
    </lineage>
</organism>
<comment type="caution">
    <text evidence="1">The sequence shown here is derived from an EMBL/GenBank/DDBJ whole genome shotgun (WGS) entry which is preliminary data.</text>
</comment>
<name>A0ABU2UAE4_9ACTN</name>
<accession>A0ABU2UAE4</accession>
<protein>
    <submittedName>
        <fullName evidence="1">Uncharacterized protein</fullName>
    </submittedName>
</protein>